<feature type="region of interest" description="Disordered" evidence="1">
    <location>
        <begin position="72"/>
        <end position="93"/>
    </location>
</feature>
<proteinExistence type="predicted"/>
<dbReference type="EMBL" id="CP111024">
    <property type="protein sequence ID" value="WAR23515.1"/>
    <property type="molecule type" value="Genomic_DNA"/>
</dbReference>
<protein>
    <submittedName>
        <fullName evidence="2">Uncharacterized protein</fullName>
    </submittedName>
</protein>
<feature type="compositionally biased region" description="Polar residues" evidence="1">
    <location>
        <begin position="82"/>
        <end position="93"/>
    </location>
</feature>
<name>A0ABY7FMR2_MYAAR</name>
<gene>
    <name evidence="2" type="ORF">MAR_037184</name>
</gene>
<feature type="region of interest" description="Disordered" evidence="1">
    <location>
        <begin position="266"/>
        <end position="290"/>
    </location>
</feature>
<evidence type="ECO:0000313" key="2">
    <source>
        <dbReference type="EMBL" id="WAR23515.1"/>
    </source>
</evidence>
<evidence type="ECO:0000313" key="3">
    <source>
        <dbReference type="Proteomes" id="UP001164746"/>
    </source>
</evidence>
<feature type="region of interest" description="Disordered" evidence="1">
    <location>
        <begin position="1"/>
        <end position="27"/>
    </location>
</feature>
<sequence length="403" mass="45949">MLAESPPGGHESPPFFQSEGARSKRLSDVKRGAEYYKKLDHIAEAQWKSNTPKFPPVPRKLSVLPKITTSVLSEPGTRHSRSTFNMTSTPRQSISVMSGMESTVTGFTGYTGTSMSLPSHISRIVQHRSSDQYQSPLAPIPDEEDRNYNPWGTSHSPLEDQTKLTPDDLKPRELPFKYRDSRKLVTKPTPKKSMPMSRVAANERVRHQRTVTNFRSRNGTIRVIRPLDPLPELEKYQKTYTPEMFDIENIEREKTFMMLERIDKILHPNKKPPQSPIGSSEEEIPAMSTSSVTLSDDVNELRDIFVNVPVQDFIRRHTKSPPAGSPLTPRLEHSSLSRGSKGRKSRNDRPKRPRIKFIEDPFKIHQPKTFSDVLHELETSLEDVDTKCQSWVDKWIAAEPTDS</sequence>
<feature type="region of interest" description="Disordered" evidence="1">
    <location>
        <begin position="316"/>
        <end position="356"/>
    </location>
</feature>
<evidence type="ECO:0000256" key="1">
    <source>
        <dbReference type="SAM" id="MobiDB-lite"/>
    </source>
</evidence>
<organism evidence="2 3">
    <name type="scientific">Mya arenaria</name>
    <name type="common">Soft-shell clam</name>
    <dbReference type="NCBI Taxonomy" id="6604"/>
    <lineage>
        <taxon>Eukaryota</taxon>
        <taxon>Metazoa</taxon>
        <taxon>Spiralia</taxon>
        <taxon>Lophotrochozoa</taxon>
        <taxon>Mollusca</taxon>
        <taxon>Bivalvia</taxon>
        <taxon>Autobranchia</taxon>
        <taxon>Heteroconchia</taxon>
        <taxon>Euheterodonta</taxon>
        <taxon>Imparidentia</taxon>
        <taxon>Neoheterodontei</taxon>
        <taxon>Myida</taxon>
        <taxon>Myoidea</taxon>
        <taxon>Myidae</taxon>
        <taxon>Mya</taxon>
    </lineage>
</organism>
<accession>A0ABY7FMR2</accession>
<reference evidence="2" key="1">
    <citation type="submission" date="2022-11" db="EMBL/GenBank/DDBJ databases">
        <title>Centuries of genome instability and evolution in soft-shell clam transmissible cancer (bioRxiv).</title>
        <authorList>
            <person name="Hart S.F.M."/>
            <person name="Yonemitsu M.A."/>
            <person name="Giersch R.M."/>
            <person name="Beal B.F."/>
            <person name="Arriagada G."/>
            <person name="Davis B.W."/>
            <person name="Ostrander E.A."/>
            <person name="Goff S.P."/>
            <person name="Metzger M.J."/>
        </authorList>
    </citation>
    <scope>NUCLEOTIDE SEQUENCE</scope>
    <source>
        <strain evidence="2">MELC-2E11</strain>
        <tissue evidence="2">Siphon/mantle</tissue>
    </source>
</reference>
<dbReference type="Proteomes" id="UP001164746">
    <property type="component" value="Chromosome 13"/>
</dbReference>
<keyword evidence="3" id="KW-1185">Reference proteome</keyword>
<feature type="compositionally biased region" description="Basic and acidic residues" evidence="1">
    <location>
        <begin position="157"/>
        <end position="173"/>
    </location>
</feature>
<feature type="region of interest" description="Disordered" evidence="1">
    <location>
        <begin position="130"/>
        <end position="173"/>
    </location>
</feature>
<feature type="compositionally biased region" description="Basic and acidic residues" evidence="1">
    <location>
        <begin position="345"/>
        <end position="356"/>
    </location>
</feature>